<dbReference type="EMBL" id="SEYY01019119">
    <property type="protein sequence ID" value="KAB7498640.1"/>
    <property type="molecule type" value="Genomic_DNA"/>
</dbReference>
<dbReference type="AlphaFoldDB" id="A0A5N5T140"/>
<evidence type="ECO:0000256" key="5">
    <source>
        <dbReference type="SAM" id="MobiDB-lite"/>
    </source>
</evidence>
<keyword evidence="4" id="KW-0904">Protein phosphatase</keyword>
<dbReference type="Gene3D" id="3.90.190.10">
    <property type="entry name" value="Protein tyrosine phosphatase superfamily"/>
    <property type="match status" value="1"/>
</dbReference>
<dbReference type="GO" id="GO:0033550">
    <property type="term" value="F:MAP kinase tyrosine phosphatase activity"/>
    <property type="evidence" value="ECO:0007669"/>
    <property type="project" value="TreeGrafter"/>
</dbReference>
<evidence type="ECO:0000313" key="8">
    <source>
        <dbReference type="EMBL" id="KAB7498640.1"/>
    </source>
</evidence>
<dbReference type="GO" id="GO:0017017">
    <property type="term" value="F:MAP kinase tyrosine/serine/threonine phosphatase activity"/>
    <property type="evidence" value="ECO:0007669"/>
    <property type="project" value="TreeGrafter"/>
</dbReference>
<dbReference type="PROSITE" id="PS00383">
    <property type="entry name" value="TYR_PHOSPHATASE_1"/>
    <property type="match status" value="1"/>
</dbReference>
<evidence type="ECO:0000256" key="4">
    <source>
        <dbReference type="ARBA" id="ARBA00022912"/>
    </source>
</evidence>
<feature type="compositionally biased region" description="Polar residues" evidence="5">
    <location>
        <begin position="399"/>
        <end position="425"/>
    </location>
</feature>
<organism evidence="8 9">
    <name type="scientific">Armadillidium nasatum</name>
    <dbReference type="NCBI Taxonomy" id="96803"/>
    <lineage>
        <taxon>Eukaryota</taxon>
        <taxon>Metazoa</taxon>
        <taxon>Ecdysozoa</taxon>
        <taxon>Arthropoda</taxon>
        <taxon>Crustacea</taxon>
        <taxon>Multicrustacea</taxon>
        <taxon>Malacostraca</taxon>
        <taxon>Eumalacostraca</taxon>
        <taxon>Peracarida</taxon>
        <taxon>Isopoda</taxon>
        <taxon>Oniscidea</taxon>
        <taxon>Crinocheta</taxon>
        <taxon>Armadillidiidae</taxon>
        <taxon>Armadillidium</taxon>
    </lineage>
</organism>
<dbReference type="PANTHER" id="PTHR10159">
    <property type="entry name" value="DUAL SPECIFICITY PROTEIN PHOSPHATASE"/>
    <property type="match status" value="1"/>
</dbReference>
<dbReference type="GO" id="GO:0008330">
    <property type="term" value="F:protein tyrosine/threonine phosphatase activity"/>
    <property type="evidence" value="ECO:0007669"/>
    <property type="project" value="TreeGrafter"/>
</dbReference>
<keyword evidence="9" id="KW-1185">Reference proteome</keyword>
<dbReference type="Proteomes" id="UP000326759">
    <property type="component" value="Unassembled WGS sequence"/>
</dbReference>
<dbReference type="GO" id="GO:0043409">
    <property type="term" value="P:negative regulation of MAPK cascade"/>
    <property type="evidence" value="ECO:0007669"/>
    <property type="project" value="TreeGrafter"/>
</dbReference>
<reference evidence="8 9" key="1">
    <citation type="journal article" date="2019" name="PLoS Biol.">
        <title>Sex chromosomes control vertical transmission of feminizing Wolbachia symbionts in an isopod.</title>
        <authorList>
            <person name="Becking T."/>
            <person name="Chebbi M.A."/>
            <person name="Giraud I."/>
            <person name="Moumen B."/>
            <person name="Laverre T."/>
            <person name="Caubet Y."/>
            <person name="Peccoud J."/>
            <person name="Gilbert C."/>
            <person name="Cordaux R."/>
        </authorList>
    </citation>
    <scope>NUCLEOTIDE SEQUENCE [LARGE SCALE GENOMIC DNA]</scope>
    <source>
        <strain evidence="8">ANa2</strain>
        <tissue evidence="8">Whole body excluding digestive tract and cuticle</tissue>
    </source>
</reference>
<feature type="domain" description="Tyrosine specific protein phosphatases" evidence="7">
    <location>
        <begin position="123"/>
        <end position="180"/>
    </location>
</feature>
<feature type="compositionally biased region" description="Polar residues" evidence="5">
    <location>
        <begin position="1204"/>
        <end position="1219"/>
    </location>
</feature>
<feature type="region of interest" description="Disordered" evidence="5">
    <location>
        <begin position="1199"/>
        <end position="1219"/>
    </location>
</feature>
<feature type="region of interest" description="Disordered" evidence="5">
    <location>
        <begin position="399"/>
        <end position="431"/>
    </location>
</feature>
<gene>
    <name evidence="8" type="primary">DUSP16</name>
    <name evidence="8" type="ORF">Anas_04780</name>
</gene>
<evidence type="ECO:0000256" key="1">
    <source>
        <dbReference type="ARBA" id="ARBA00008601"/>
    </source>
</evidence>
<dbReference type="PROSITE" id="PS50054">
    <property type="entry name" value="TYR_PHOSPHATASE_DUAL"/>
    <property type="match status" value="1"/>
</dbReference>
<dbReference type="InterPro" id="IPR020422">
    <property type="entry name" value="TYR_PHOSPHATASE_DUAL_dom"/>
</dbReference>
<dbReference type="InterPro" id="IPR000387">
    <property type="entry name" value="Tyr_Pase_dom"/>
</dbReference>
<evidence type="ECO:0000256" key="2">
    <source>
        <dbReference type="ARBA" id="ARBA00013064"/>
    </source>
</evidence>
<proteinExistence type="inferred from homology"/>
<dbReference type="Pfam" id="PF00782">
    <property type="entry name" value="DSPc"/>
    <property type="match status" value="1"/>
</dbReference>
<feature type="domain" description="Tyrosine-protein phosphatase" evidence="6">
    <location>
        <begin position="26"/>
        <end position="199"/>
    </location>
</feature>
<dbReference type="OrthoDB" id="426001at2759"/>
<accession>A0A5N5T140</accession>
<name>A0A5N5T140_9CRUS</name>
<dbReference type="InterPro" id="IPR000340">
    <property type="entry name" value="Dual-sp_phosphatase_cat-dom"/>
</dbReference>
<dbReference type="SUPFAM" id="SSF52799">
    <property type="entry name" value="(Phosphotyrosine protein) phosphatases II"/>
    <property type="match status" value="1"/>
</dbReference>
<dbReference type="PANTHER" id="PTHR10159:SF533">
    <property type="entry name" value="TYROSINE-PROTEIN PHOSPHATASE VHP-1"/>
    <property type="match status" value="1"/>
</dbReference>
<dbReference type="PROSITE" id="PS50056">
    <property type="entry name" value="TYR_PHOSPHATASE_2"/>
    <property type="match status" value="1"/>
</dbReference>
<dbReference type="SMART" id="SM00195">
    <property type="entry name" value="DSPc"/>
    <property type="match status" value="1"/>
</dbReference>
<protein>
    <recommendedName>
        <fullName evidence="2">protein-tyrosine-phosphatase</fullName>
        <ecNumber evidence="2">3.1.3.48</ecNumber>
    </recommendedName>
</protein>
<evidence type="ECO:0000313" key="9">
    <source>
        <dbReference type="Proteomes" id="UP000326759"/>
    </source>
</evidence>
<evidence type="ECO:0000259" key="6">
    <source>
        <dbReference type="PROSITE" id="PS50054"/>
    </source>
</evidence>
<dbReference type="GO" id="GO:0005737">
    <property type="term" value="C:cytoplasm"/>
    <property type="evidence" value="ECO:0007669"/>
    <property type="project" value="TreeGrafter"/>
</dbReference>
<sequence>MCEDSSQKGYLLTSFSQPCLPVSTSGPTKILPFLFLGSQHDANNKQLLLEHNISYELNVSTSCPKPDFLQDSHFLRIAVNDNFSAKLLPYFGEAFRFIGTHVFDIKFESIIGSYTMAFISNCYKFIFNSEKVREVGGRVLVHCLAGISRSPTIVISYVMKYFHMHYDEAYRYVKTRRPTISPNINFVGQLLEFDLHLFGKRIVMRSPLRPIHVDENFDLLTSSTTASANSPLLKSSSSSCINSDSPSESGFPFPLNRSLPSLRLNKSAEEVKNTSSDFDCFLFEQTYKCCSSSKLPSSPVTPPSTPVEGPLTPFESEPEMTPFGCGLADKNYEGGRRSPFSSVNKENEGHVNRGRVPVSSREISVTRNRSCRLCEKVVFSKKESFDEDEEVVDSSAAALTNSTKQPLPNNNSENSLIKTTDNNKNPILPHPTLHTQLKRESSAPENGYVMKEDSLALPPKTVRSCSSTAATRKIEQHNLPHLPRSYSSSETYLNTRMRLEKQQASASGAVAGSNTRKSFSSDEVGRAFQGSCGPNVPPQTPTSAGIHKDSYTNPLELVRCDSWSTSGLGSEISDWDSVQGDIQSVEDAQGPFDAVFAEVFPGEVPGTTVFRKHQEVRKQDDKLEKSEQKISLRKTFSDNQNTSSVRKCCSTLVPPDQDSVGTSPAPRPVSLPGVSGTYNVTDSNSCSDMGVELEDHRNWSNEEVDKLGTAWEESVAKRIQIAFDEHPPVNPRTMGEDVKHFMTWYEINLIKEKDRLLANQLSVKEEDRLLSDQLSVREEDQVLSKQLSVKQEERVLSDQLPVKEEDRFLSDQLSVKEEDRVLSKQEDQLSVKQEERVLSDQISVKEEDRVLSKQVSVREEGQKKKVLPNQLSVKEKDLILRNELSSEGKENLCNEETENIISGSSFLFPDFVTTCPAATIKETNTNMKDFSETEIVKEISPKFGKSINDPFSSAASAGTTETLMKALEDKTVTFDFPKKESLHERWQWWDIEFKKKIKNIKKNVCLSPWDTNDEGDEEEPVGGNLTGFHLAQELMQSMEDLLEREISDIKQRASSLSARFGLHLPSESNKSEQFDSFPSKKEVCLSPSADEFVEHLVETRNKTNLTRIAPGTHVRSRSEPPSCVEECLYRVKSCPGITNCRSMEDPGKTTRIIKEVDFPYRFTRLFRTSKPGHHQTSKRYSCSALDFVVNPSIPSFDSCPDMSRAQNKGTPESLTPSSSFNRLLKRSVKNL</sequence>
<comment type="caution">
    <text evidence="8">The sequence shown here is derived from an EMBL/GenBank/DDBJ whole genome shotgun (WGS) entry which is preliminary data.</text>
</comment>
<evidence type="ECO:0000256" key="3">
    <source>
        <dbReference type="ARBA" id="ARBA00022801"/>
    </source>
</evidence>
<feature type="region of interest" description="Disordered" evidence="5">
    <location>
        <begin position="652"/>
        <end position="676"/>
    </location>
</feature>
<dbReference type="InterPro" id="IPR029021">
    <property type="entry name" value="Prot-tyrosine_phosphatase-like"/>
</dbReference>
<dbReference type="InterPro" id="IPR016130">
    <property type="entry name" value="Tyr_Pase_AS"/>
</dbReference>
<evidence type="ECO:0000259" key="7">
    <source>
        <dbReference type="PROSITE" id="PS50056"/>
    </source>
</evidence>
<dbReference type="EC" id="3.1.3.48" evidence="2"/>
<comment type="similarity">
    <text evidence="1">Belongs to the protein-tyrosine phosphatase family. Non-receptor class dual specificity subfamily.</text>
</comment>
<keyword evidence="3" id="KW-0378">Hydrolase</keyword>